<comment type="caution">
    <text evidence="4">The sequence shown here is derived from an EMBL/GenBank/DDBJ whole genome shotgun (WGS) entry which is preliminary data.</text>
</comment>
<sequence length="159" mass="18010">MRIEGETSVEKDVWIRRSQPQDAEALQKLMHDYITLFYEQEEPDSKQTAAVITRLLDDEAFGVQFVAETEEGIVGFATLYVSFSTLKMKPQAIMNDLYVTAEMRGGKIGEKLFTACVDFVRDGDYASLVWETAADNEPAQAFYAKMGATLSEWLHYEIS</sequence>
<dbReference type="AlphaFoldDB" id="A0A969PS05"/>
<keyword evidence="2" id="KW-0012">Acyltransferase</keyword>
<feature type="domain" description="N-acetyltransferase" evidence="3">
    <location>
        <begin position="13"/>
        <end position="159"/>
    </location>
</feature>
<evidence type="ECO:0000313" key="4">
    <source>
        <dbReference type="EMBL" id="NJP38460.1"/>
    </source>
</evidence>
<organism evidence="4 5">
    <name type="scientific">Alkalicoccus luteus</name>
    <dbReference type="NCBI Taxonomy" id="1237094"/>
    <lineage>
        <taxon>Bacteria</taxon>
        <taxon>Bacillati</taxon>
        <taxon>Bacillota</taxon>
        <taxon>Bacilli</taxon>
        <taxon>Bacillales</taxon>
        <taxon>Bacillaceae</taxon>
        <taxon>Alkalicoccus</taxon>
    </lineage>
</organism>
<evidence type="ECO:0000313" key="5">
    <source>
        <dbReference type="Proteomes" id="UP000752012"/>
    </source>
</evidence>
<dbReference type="InterPro" id="IPR000182">
    <property type="entry name" value="GNAT_dom"/>
</dbReference>
<dbReference type="PROSITE" id="PS51186">
    <property type="entry name" value="GNAT"/>
    <property type="match status" value="1"/>
</dbReference>
<dbReference type="GO" id="GO:0008080">
    <property type="term" value="F:N-acetyltransferase activity"/>
    <property type="evidence" value="ECO:0007669"/>
    <property type="project" value="UniProtKB-ARBA"/>
</dbReference>
<protein>
    <submittedName>
        <fullName evidence="4">GNAT family N-acetyltransferase</fullName>
    </submittedName>
</protein>
<keyword evidence="5" id="KW-1185">Reference proteome</keyword>
<dbReference type="PANTHER" id="PTHR10545:SF29">
    <property type="entry name" value="GH14572P-RELATED"/>
    <property type="match status" value="1"/>
</dbReference>
<dbReference type="InterPro" id="IPR051016">
    <property type="entry name" value="Diverse_Substrate_AcTransf"/>
</dbReference>
<dbReference type="EMBL" id="JAATHJ010000022">
    <property type="protein sequence ID" value="NJP38460.1"/>
    <property type="molecule type" value="Genomic_DNA"/>
</dbReference>
<name>A0A969PS05_9BACI</name>
<evidence type="ECO:0000259" key="3">
    <source>
        <dbReference type="PROSITE" id="PS51186"/>
    </source>
</evidence>
<evidence type="ECO:0000256" key="2">
    <source>
        <dbReference type="ARBA" id="ARBA00023315"/>
    </source>
</evidence>
<gene>
    <name evidence="4" type="ORF">HCN83_12760</name>
</gene>
<dbReference type="SUPFAM" id="SSF55729">
    <property type="entry name" value="Acyl-CoA N-acyltransferases (Nat)"/>
    <property type="match status" value="1"/>
</dbReference>
<accession>A0A969PS05</accession>
<proteinExistence type="predicted"/>
<keyword evidence="1" id="KW-0808">Transferase</keyword>
<dbReference type="Proteomes" id="UP000752012">
    <property type="component" value="Unassembled WGS sequence"/>
</dbReference>
<evidence type="ECO:0000256" key="1">
    <source>
        <dbReference type="ARBA" id="ARBA00022679"/>
    </source>
</evidence>
<reference evidence="4 5" key="1">
    <citation type="submission" date="2020-03" db="EMBL/GenBank/DDBJ databases">
        <title>Assessment of the enzymatic potential of alkaline-tolerant lipase obtained from Bacillus luteus H11 (technogenic soil) for the bioremediation of saline soils contaminated with petroleum substances.</title>
        <authorList>
            <person name="Kalwasinska A."/>
        </authorList>
    </citation>
    <scope>NUCLEOTIDE SEQUENCE [LARGE SCALE GENOMIC DNA]</scope>
    <source>
        <strain evidence="4 5">H11</strain>
    </source>
</reference>
<dbReference type="Gene3D" id="3.40.630.30">
    <property type="match status" value="1"/>
</dbReference>
<dbReference type="PANTHER" id="PTHR10545">
    <property type="entry name" value="DIAMINE N-ACETYLTRANSFERASE"/>
    <property type="match status" value="1"/>
</dbReference>
<dbReference type="CDD" id="cd04301">
    <property type="entry name" value="NAT_SF"/>
    <property type="match status" value="1"/>
</dbReference>
<dbReference type="InterPro" id="IPR016181">
    <property type="entry name" value="Acyl_CoA_acyltransferase"/>
</dbReference>
<dbReference type="Pfam" id="PF00583">
    <property type="entry name" value="Acetyltransf_1"/>
    <property type="match status" value="1"/>
</dbReference>